<sequence>MKQFFLLIAAILFYQSLPAQGILSAKLTGNNYVITAEGIKQLSTGNVISPRLVTTNYLVSHHEILQKIQEGFFIKKVSVTVPDDNLCITVAEAKAWLTLDETKLPTNGRMPLWQELVPTAQCTGVNKKVVNGICETGVQVWTRSVLNETTHIWRCYYVWRWSDGSQSIEYYVDNGAGCIL</sequence>
<evidence type="ECO:0000313" key="2">
    <source>
        <dbReference type="EMBL" id="SEL97274.1"/>
    </source>
</evidence>
<dbReference type="STRING" id="573321.SAMN04488505_10328"/>
<dbReference type="EMBL" id="FOBB01000003">
    <property type="protein sequence ID" value="SEL97274.1"/>
    <property type="molecule type" value="Genomic_DNA"/>
</dbReference>
<proteinExistence type="predicted"/>
<gene>
    <name evidence="2" type="ORF">SAMN04488505_10328</name>
</gene>
<name>A0A1H7UKK5_9BACT</name>
<feature type="signal peptide" evidence="1">
    <location>
        <begin position="1"/>
        <end position="21"/>
    </location>
</feature>
<feature type="chain" id="PRO_5011783290" evidence="1">
    <location>
        <begin position="22"/>
        <end position="180"/>
    </location>
</feature>
<dbReference type="RefSeq" id="WP_089912079.1">
    <property type="nucleotide sequence ID" value="NZ_FOBB01000003.1"/>
</dbReference>
<dbReference type="Proteomes" id="UP000198984">
    <property type="component" value="Unassembled WGS sequence"/>
</dbReference>
<keyword evidence="1" id="KW-0732">Signal</keyword>
<keyword evidence="3" id="KW-1185">Reference proteome</keyword>
<dbReference type="AlphaFoldDB" id="A0A1H7UKK5"/>
<accession>A0A1H7UKK5</accession>
<organism evidence="2 3">
    <name type="scientific">Chitinophaga rupis</name>
    <dbReference type="NCBI Taxonomy" id="573321"/>
    <lineage>
        <taxon>Bacteria</taxon>
        <taxon>Pseudomonadati</taxon>
        <taxon>Bacteroidota</taxon>
        <taxon>Chitinophagia</taxon>
        <taxon>Chitinophagales</taxon>
        <taxon>Chitinophagaceae</taxon>
        <taxon>Chitinophaga</taxon>
    </lineage>
</organism>
<evidence type="ECO:0000256" key="1">
    <source>
        <dbReference type="SAM" id="SignalP"/>
    </source>
</evidence>
<dbReference type="OrthoDB" id="670479at2"/>
<reference evidence="2 3" key="1">
    <citation type="submission" date="2016-10" db="EMBL/GenBank/DDBJ databases">
        <authorList>
            <person name="de Groot N.N."/>
        </authorList>
    </citation>
    <scope>NUCLEOTIDE SEQUENCE [LARGE SCALE GENOMIC DNA]</scope>
    <source>
        <strain evidence="2 3">DSM 21039</strain>
    </source>
</reference>
<evidence type="ECO:0000313" key="3">
    <source>
        <dbReference type="Proteomes" id="UP000198984"/>
    </source>
</evidence>
<protein>
    <submittedName>
        <fullName evidence="2">Uncharacterized protein</fullName>
    </submittedName>
</protein>